<evidence type="ECO:0000256" key="5">
    <source>
        <dbReference type="RuleBase" id="RU000562"/>
    </source>
</evidence>
<dbReference type="GO" id="GO:0019843">
    <property type="term" value="F:rRNA binding"/>
    <property type="evidence" value="ECO:0007669"/>
    <property type="project" value="UniProtKB-UniRule"/>
</dbReference>
<comment type="function">
    <text evidence="4 5">This protein binds to 23S rRNA in the presence of protein L20.</text>
</comment>
<proteinExistence type="inferred from homology"/>
<dbReference type="InterPro" id="IPR036164">
    <property type="entry name" value="bL21-like_sf"/>
</dbReference>
<reference evidence="6 7" key="1">
    <citation type="journal article" date="2015" name="Nature">
        <title>rRNA introns, odd ribosomes, and small enigmatic genomes across a large radiation of phyla.</title>
        <authorList>
            <person name="Brown C.T."/>
            <person name="Hug L.A."/>
            <person name="Thomas B.C."/>
            <person name="Sharon I."/>
            <person name="Castelle C.J."/>
            <person name="Singh A."/>
            <person name="Wilkins M.J."/>
            <person name="Williams K.H."/>
            <person name="Banfield J.F."/>
        </authorList>
    </citation>
    <scope>NUCLEOTIDE SEQUENCE [LARGE SCALE GENOMIC DNA]</scope>
</reference>
<gene>
    <name evidence="4" type="primary">rplU</name>
    <name evidence="6" type="ORF">UY72_C0002G0024</name>
</gene>
<evidence type="ECO:0000256" key="4">
    <source>
        <dbReference type="HAMAP-Rule" id="MF_01363"/>
    </source>
</evidence>
<evidence type="ECO:0000256" key="3">
    <source>
        <dbReference type="ARBA" id="ARBA00023274"/>
    </source>
</evidence>
<dbReference type="PANTHER" id="PTHR21349">
    <property type="entry name" value="50S RIBOSOMAL PROTEIN L21"/>
    <property type="match status" value="1"/>
</dbReference>
<comment type="caution">
    <text evidence="6">The sequence shown here is derived from an EMBL/GenBank/DDBJ whole genome shotgun (WGS) entry which is preliminary data.</text>
</comment>
<dbReference type="InterPro" id="IPR028909">
    <property type="entry name" value="bL21-like"/>
</dbReference>
<evidence type="ECO:0000313" key="6">
    <source>
        <dbReference type="EMBL" id="KKW30849.1"/>
    </source>
</evidence>
<dbReference type="HAMAP" id="MF_01363">
    <property type="entry name" value="Ribosomal_bL21"/>
    <property type="match status" value="1"/>
</dbReference>
<dbReference type="AlphaFoldDB" id="A0A0G2AEF3"/>
<dbReference type="GO" id="GO:0006412">
    <property type="term" value="P:translation"/>
    <property type="evidence" value="ECO:0007669"/>
    <property type="project" value="UniProtKB-UniRule"/>
</dbReference>
<dbReference type="GO" id="GO:0005737">
    <property type="term" value="C:cytoplasm"/>
    <property type="evidence" value="ECO:0007669"/>
    <property type="project" value="UniProtKB-ARBA"/>
</dbReference>
<comment type="subunit">
    <text evidence="4">Part of the 50S ribosomal subunit. Contacts protein L20.</text>
</comment>
<accession>A0A0G2AEF3</accession>
<dbReference type="GO" id="GO:1990904">
    <property type="term" value="C:ribonucleoprotein complex"/>
    <property type="evidence" value="ECO:0007669"/>
    <property type="project" value="UniProtKB-KW"/>
</dbReference>
<keyword evidence="4 5" id="KW-0694">RNA-binding</keyword>
<protein>
    <recommendedName>
        <fullName evidence="4">Large ribosomal subunit protein bL21</fullName>
    </recommendedName>
</protein>
<keyword evidence="4 5" id="KW-0699">rRNA-binding</keyword>
<organism evidence="6 7">
    <name type="scientific">Candidatus Uhrbacteria bacterium GW2011_GWD2_52_7</name>
    <dbReference type="NCBI Taxonomy" id="1618989"/>
    <lineage>
        <taxon>Bacteria</taxon>
        <taxon>Candidatus Uhriibacteriota</taxon>
    </lineage>
</organism>
<dbReference type="Pfam" id="PF00829">
    <property type="entry name" value="Ribosomal_L21p"/>
    <property type="match status" value="1"/>
</dbReference>
<dbReference type="Proteomes" id="UP000034846">
    <property type="component" value="Unassembled WGS sequence"/>
</dbReference>
<dbReference type="GO" id="GO:0005840">
    <property type="term" value="C:ribosome"/>
    <property type="evidence" value="ECO:0007669"/>
    <property type="project" value="UniProtKB-KW"/>
</dbReference>
<keyword evidence="3 4" id="KW-0687">Ribonucleoprotein</keyword>
<sequence>MYAVITTGGKQYLVSEGQKLKVEKLEQNVGDVITFEAMLVADNDGTSVKVGAPMVAGSKVTAKIVGHDRAEKVSIIKYKPKVRYRRNVGHRQPFTEIQIETIA</sequence>
<name>A0A0G2AEF3_9BACT</name>
<evidence type="ECO:0000256" key="2">
    <source>
        <dbReference type="ARBA" id="ARBA00022980"/>
    </source>
</evidence>
<dbReference type="NCBIfam" id="TIGR00061">
    <property type="entry name" value="L21"/>
    <property type="match status" value="1"/>
</dbReference>
<evidence type="ECO:0000256" key="1">
    <source>
        <dbReference type="ARBA" id="ARBA00008563"/>
    </source>
</evidence>
<dbReference type="SUPFAM" id="SSF141091">
    <property type="entry name" value="L21p-like"/>
    <property type="match status" value="1"/>
</dbReference>
<dbReference type="GO" id="GO:0003735">
    <property type="term" value="F:structural constituent of ribosome"/>
    <property type="evidence" value="ECO:0007669"/>
    <property type="project" value="InterPro"/>
</dbReference>
<evidence type="ECO:0000313" key="7">
    <source>
        <dbReference type="Proteomes" id="UP000034846"/>
    </source>
</evidence>
<dbReference type="PANTHER" id="PTHR21349:SF0">
    <property type="entry name" value="LARGE RIBOSOMAL SUBUNIT PROTEIN BL21M"/>
    <property type="match status" value="1"/>
</dbReference>
<dbReference type="EMBL" id="LCRD01000002">
    <property type="protein sequence ID" value="KKW30849.1"/>
    <property type="molecule type" value="Genomic_DNA"/>
</dbReference>
<keyword evidence="2 4" id="KW-0689">Ribosomal protein</keyword>
<comment type="similarity">
    <text evidence="1 4 5">Belongs to the bacterial ribosomal protein bL21 family.</text>
</comment>
<dbReference type="InterPro" id="IPR001787">
    <property type="entry name" value="Ribosomal_bL21"/>
</dbReference>